<feature type="domain" description="PTS EIIC type-1" evidence="14">
    <location>
        <begin position="13"/>
        <end position="428"/>
    </location>
</feature>
<evidence type="ECO:0000259" key="13">
    <source>
        <dbReference type="PROSITE" id="PS51098"/>
    </source>
</evidence>
<dbReference type="GO" id="GO:0008982">
    <property type="term" value="F:protein-N(PI)-phosphohistidine-sugar phosphotransferase activity"/>
    <property type="evidence" value="ECO:0007669"/>
    <property type="project" value="InterPro"/>
</dbReference>
<dbReference type="Proteomes" id="UP000019586">
    <property type="component" value="Chromosome"/>
</dbReference>
<dbReference type="InterPro" id="IPR018113">
    <property type="entry name" value="PTrfase_EIIB_Cys"/>
</dbReference>
<dbReference type="EMBL" id="CP006918">
    <property type="protein sequence ID" value="AHM79553.1"/>
    <property type="molecule type" value="Genomic_DNA"/>
</dbReference>
<dbReference type="InterPro" id="IPR003352">
    <property type="entry name" value="PTS_EIIC"/>
</dbReference>
<evidence type="ECO:0000256" key="3">
    <source>
        <dbReference type="ARBA" id="ARBA00022475"/>
    </source>
</evidence>
<feature type="transmembrane region" description="Helical" evidence="12">
    <location>
        <begin position="64"/>
        <end position="85"/>
    </location>
</feature>
<proteinExistence type="predicted"/>
<keyword evidence="8" id="KW-0418">Kinase</keyword>
<dbReference type="GO" id="GO:0005886">
    <property type="term" value="C:plasma membrane"/>
    <property type="evidence" value="ECO:0007669"/>
    <property type="project" value="UniProtKB-SubCell"/>
</dbReference>
<evidence type="ECO:0000313" key="16">
    <source>
        <dbReference type="Proteomes" id="UP000019586"/>
    </source>
</evidence>
<dbReference type="HOGENOM" id="CLU_012312_1_0_6"/>
<protein>
    <submittedName>
        <fullName evidence="15">PTS system, maltose and glucose-specific IIBC component</fullName>
        <ecNumber evidence="15">2.7.1.69</ecNumber>
    </submittedName>
</protein>
<keyword evidence="4" id="KW-0762">Sugar transport</keyword>
<evidence type="ECO:0000256" key="1">
    <source>
        <dbReference type="ARBA" id="ARBA00004651"/>
    </source>
</evidence>
<keyword evidence="2" id="KW-0813">Transport</keyword>
<sequence length="522" mass="56845">MMTAVCKDERTTMIGVKKLQDFSKAMIGPVLYLPAIGLLIALFSMTTNRLWVDESSGLYLMGKFVSSMLWALMNHLGFLFCLGLASGLAKTRKAEAAFVAAMTWLMYLAANNSWLTLTHRLATGTTNAQLYGSGQTFIFGFQVIDMGVFLGIILGCAVAFVHNRVVGIEFRGALSIYGNSKLVLIVMLPLVGMFAIATVYLWPVVELGISALTGFMKSFGAIGVFLYGFLNRFLIPTGLHHLIWSPFVFTSIGGQLLIDGQTVIGAKPIFLAEIARHPVDALSDSARFLTYGMVKIFGTAGMALAFYRTAKPENKQRLKVTLIPLIVTSVLVGITEPFEFLFIFTAPLLWLIYSLLDGFFQMLAWLLHVRVCATNGLIDFVVYNLPAGVSATRWPVFVALGLLETATMYLVGTFCITRLRLLTPGRETAAEDEHSQQANSEHPDKGALVIAGLGGKENVCAVGNCFTRLRIDVRDPALIQQTLLKESGGSSVLIKGNHVQVIYGLGVNKIRTAVNASLGVTE</sequence>
<reference evidence="15 16" key="1">
    <citation type="journal article" date="2014" name="Proc. Natl. Acad. Sci. U.S.A.">
        <title>Molecular dissection of the evolution of carbapenem-resistant multilocus sequence type 258 Klebsiella pneumoniae.</title>
        <authorList>
            <person name="Deleo F.R."/>
            <person name="Chen L."/>
            <person name="Porcella S.F."/>
            <person name="Martens C.A."/>
            <person name="Kobayashi S.D."/>
            <person name="Porter A.R."/>
            <person name="Chavda K.D."/>
            <person name="Jacobs M.R."/>
            <person name="Mathema B."/>
            <person name="Olsen R.J."/>
            <person name="Bonomo R.A."/>
            <person name="Musser J.M."/>
            <person name="Kreiswirth B.N."/>
        </authorList>
    </citation>
    <scope>NUCLEOTIDE SEQUENCE [LARGE SCALE GENOMIC DNA]</scope>
    <source>
        <strain evidence="15">30684/NJST258_2</strain>
    </source>
</reference>
<dbReference type="Pfam" id="PF00367">
    <property type="entry name" value="PTS_EIIB"/>
    <property type="match status" value="1"/>
</dbReference>
<dbReference type="NCBIfam" id="TIGR00826">
    <property type="entry name" value="EIIB_glc"/>
    <property type="match status" value="1"/>
</dbReference>
<dbReference type="PROSITE" id="PS51098">
    <property type="entry name" value="PTS_EIIB_TYPE_1"/>
    <property type="match status" value="1"/>
</dbReference>
<dbReference type="InterPro" id="IPR001996">
    <property type="entry name" value="PTS_IIB_1"/>
</dbReference>
<feature type="transmembrane region" description="Helical" evidence="12">
    <location>
        <begin position="137"/>
        <end position="161"/>
    </location>
</feature>
<comment type="subcellular location">
    <subcellularLocation>
        <location evidence="1">Cell membrane</location>
        <topology evidence="1">Multi-pass membrane protein</topology>
    </subcellularLocation>
</comment>
<evidence type="ECO:0000313" key="15">
    <source>
        <dbReference type="EMBL" id="AHM79553.1"/>
    </source>
</evidence>
<dbReference type="GO" id="GO:0090563">
    <property type="term" value="F:protein-phosphocysteine-sugar phosphotransferase activity"/>
    <property type="evidence" value="ECO:0007669"/>
    <property type="project" value="TreeGrafter"/>
</dbReference>
<organism evidence="15 16">
    <name type="scientific">Klebsiella pneumoniae 30684/NJST258_2</name>
    <dbReference type="NCBI Taxonomy" id="1420013"/>
    <lineage>
        <taxon>Bacteria</taxon>
        <taxon>Pseudomonadati</taxon>
        <taxon>Pseudomonadota</taxon>
        <taxon>Gammaproteobacteria</taxon>
        <taxon>Enterobacterales</taxon>
        <taxon>Enterobacteriaceae</taxon>
        <taxon>Klebsiella/Raoultella group</taxon>
        <taxon>Klebsiella</taxon>
        <taxon>Klebsiella pneumoniae complex</taxon>
    </lineage>
</organism>
<dbReference type="GO" id="GO:0016301">
    <property type="term" value="F:kinase activity"/>
    <property type="evidence" value="ECO:0007669"/>
    <property type="project" value="UniProtKB-KW"/>
</dbReference>
<dbReference type="InterPro" id="IPR036878">
    <property type="entry name" value="Glu_permease_IIB"/>
</dbReference>
<keyword evidence="5 15" id="KW-0808">Transferase</keyword>
<evidence type="ECO:0000256" key="2">
    <source>
        <dbReference type="ARBA" id="ARBA00022448"/>
    </source>
</evidence>
<keyword evidence="7 12" id="KW-0812">Transmembrane</keyword>
<evidence type="ECO:0000256" key="5">
    <source>
        <dbReference type="ARBA" id="ARBA00022679"/>
    </source>
</evidence>
<feature type="transmembrane region" description="Helical" evidence="12">
    <location>
        <begin position="242"/>
        <end position="258"/>
    </location>
</feature>
<evidence type="ECO:0000256" key="7">
    <source>
        <dbReference type="ARBA" id="ARBA00022692"/>
    </source>
</evidence>
<evidence type="ECO:0000256" key="12">
    <source>
        <dbReference type="SAM" id="Phobius"/>
    </source>
</evidence>
<feature type="transmembrane region" description="Helical" evidence="12">
    <location>
        <begin position="25"/>
        <end position="44"/>
    </location>
</feature>
<feature type="transmembrane region" description="Helical" evidence="12">
    <location>
        <begin position="182"/>
        <end position="202"/>
    </location>
</feature>
<feature type="transmembrane region" description="Helical" evidence="12">
    <location>
        <begin position="394"/>
        <end position="416"/>
    </location>
</feature>
<evidence type="ECO:0000259" key="14">
    <source>
        <dbReference type="PROSITE" id="PS51103"/>
    </source>
</evidence>
<dbReference type="CDD" id="cd00212">
    <property type="entry name" value="PTS_IIB_glc"/>
    <property type="match status" value="1"/>
</dbReference>
<feature type="transmembrane region" description="Helical" evidence="12">
    <location>
        <begin position="97"/>
        <end position="117"/>
    </location>
</feature>
<feature type="active site" description="Phosphocysteine intermediate; for EIIB activity" evidence="11">
    <location>
        <position position="465"/>
    </location>
</feature>
<dbReference type="Pfam" id="PF02378">
    <property type="entry name" value="PTS_EIIC"/>
    <property type="match status" value="1"/>
</dbReference>
<feature type="domain" description="PTS EIIB type-1" evidence="13">
    <location>
        <begin position="443"/>
        <end position="522"/>
    </location>
</feature>
<keyword evidence="10 12" id="KW-0472">Membrane</keyword>
<feature type="transmembrane region" description="Helical" evidence="12">
    <location>
        <begin position="288"/>
        <end position="306"/>
    </location>
</feature>
<dbReference type="PROSITE" id="PS51103">
    <property type="entry name" value="PTS_EIIC_TYPE_1"/>
    <property type="match status" value="1"/>
</dbReference>
<name>W8UV77_KLEPN</name>
<dbReference type="InterPro" id="IPR050429">
    <property type="entry name" value="PTS_Glucose_EIICBA"/>
</dbReference>
<dbReference type="PANTHER" id="PTHR30009">
    <property type="entry name" value="CYTOCHROME C-TYPE SYNTHESIS PROTEIN AND PTS TRANSMEMBRANE COMPONENT"/>
    <property type="match status" value="1"/>
</dbReference>
<dbReference type="KEGG" id="kps:KPNJ2_02773"/>
<feature type="transmembrane region" description="Helical" evidence="12">
    <location>
        <begin position="318"/>
        <end position="334"/>
    </location>
</feature>
<dbReference type="PANTHER" id="PTHR30009:SF24">
    <property type="entry name" value="PTS SYSTEM, IIBC COMPONENT"/>
    <property type="match status" value="1"/>
</dbReference>
<keyword evidence="3" id="KW-1003">Cell membrane</keyword>
<dbReference type="AlphaFoldDB" id="W8UV77"/>
<evidence type="ECO:0000256" key="9">
    <source>
        <dbReference type="ARBA" id="ARBA00022989"/>
    </source>
</evidence>
<keyword evidence="6" id="KW-0598">Phosphotransferase system</keyword>
<dbReference type="PATRIC" id="fig|1420013.3.peg.2610"/>
<dbReference type="SUPFAM" id="SSF55604">
    <property type="entry name" value="Glucose permease domain IIB"/>
    <property type="match status" value="1"/>
</dbReference>
<keyword evidence="9 12" id="KW-1133">Transmembrane helix</keyword>
<gene>
    <name evidence="15" type="ORF">KPNJ2_02773</name>
</gene>
<dbReference type="GO" id="GO:0009401">
    <property type="term" value="P:phosphoenolpyruvate-dependent sugar phosphotransferase system"/>
    <property type="evidence" value="ECO:0007669"/>
    <property type="project" value="UniProtKB-KW"/>
</dbReference>
<evidence type="ECO:0000256" key="11">
    <source>
        <dbReference type="PROSITE-ProRule" id="PRU00421"/>
    </source>
</evidence>
<dbReference type="Gene3D" id="3.30.1360.60">
    <property type="entry name" value="Glucose permease domain IIB"/>
    <property type="match status" value="1"/>
</dbReference>
<evidence type="ECO:0000256" key="8">
    <source>
        <dbReference type="ARBA" id="ARBA00022777"/>
    </source>
</evidence>
<accession>W8UV77</accession>
<dbReference type="EC" id="2.7.1.69" evidence="15"/>
<feature type="transmembrane region" description="Helical" evidence="12">
    <location>
        <begin position="208"/>
        <end position="230"/>
    </location>
</feature>
<evidence type="ECO:0000256" key="6">
    <source>
        <dbReference type="ARBA" id="ARBA00022683"/>
    </source>
</evidence>
<evidence type="ECO:0000256" key="10">
    <source>
        <dbReference type="ARBA" id="ARBA00023136"/>
    </source>
</evidence>
<dbReference type="PROSITE" id="PS01035">
    <property type="entry name" value="PTS_EIIB_TYPE_1_CYS"/>
    <property type="match status" value="1"/>
</dbReference>
<dbReference type="InterPro" id="IPR013013">
    <property type="entry name" value="PTS_EIIC_1"/>
</dbReference>
<evidence type="ECO:0000256" key="4">
    <source>
        <dbReference type="ARBA" id="ARBA00022597"/>
    </source>
</evidence>